<dbReference type="AlphaFoldDB" id="A0A160PK81"/>
<proteinExistence type="predicted"/>
<evidence type="ECO:0000313" key="1">
    <source>
        <dbReference type="EMBL" id="BAU93415.1"/>
    </source>
</evidence>
<name>A0A160PK81_9HYPH</name>
<organism evidence="1 2">
    <name type="scientific">Methylorubrum populi</name>
    <dbReference type="NCBI Taxonomy" id="223967"/>
    <lineage>
        <taxon>Bacteria</taxon>
        <taxon>Pseudomonadati</taxon>
        <taxon>Pseudomonadota</taxon>
        <taxon>Alphaproteobacteria</taxon>
        <taxon>Hyphomicrobiales</taxon>
        <taxon>Methylobacteriaceae</taxon>
        <taxon>Methylorubrum</taxon>
    </lineage>
</organism>
<dbReference type="EMBL" id="AP014809">
    <property type="protein sequence ID" value="BAU93415.1"/>
    <property type="molecule type" value="Genomic_DNA"/>
</dbReference>
<reference evidence="1 2" key="1">
    <citation type="journal article" date="2016" name="Genome Announc.">
        <title>Complete Genome Sequence of Methylobacterium populi P-1M, Isolated from Pink-Pigmented Household Biofilm.</title>
        <authorList>
            <person name="Morohoshi T."/>
            <person name="Ikeda T."/>
        </authorList>
    </citation>
    <scope>NUCLEOTIDE SEQUENCE [LARGE SCALE GENOMIC DNA]</scope>
    <source>
        <strain evidence="1 2">P-1M</strain>
    </source>
</reference>
<protein>
    <submittedName>
        <fullName evidence="1">Putative HTH-type transcriptional regulator YybE</fullName>
    </submittedName>
</protein>
<sequence length="116" mass="12837">MRRRDLTRLPVRHRLSAIERVCASRNGFVMSDVMPRLNADPALYRAANDALRALRDDLVRRARGSGDFRHVVEFGESLIRYGASTVSQASGLPYAAEVAYRTADDLVAASMKGGEQ</sequence>
<evidence type="ECO:0000313" key="2">
    <source>
        <dbReference type="Proteomes" id="UP000218288"/>
    </source>
</evidence>
<accession>A0A160PK81</accession>
<dbReference type="Proteomes" id="UP000218288">
    <property type="component" value="Chromosome"/>
</dbReference>
<gene>
    <name evidence="1" type="primary">yybE</name>
    <name evidence="1" type="ORF">MPPM_4810</name>
</gene>